<reference evidence="3" key="1">
    <citation type="journal article" date="2019" name="Int. J. Syst. Evol. Microbiol.">
        <title>The Global Catalogue of Microorganisms (GCM) 10K type strain sequencing project: providing services to taxonomists for standard genome sequencing and annotation.</title>
        <authorList>
            <consortium name="The Broad Institute Genomics Platform"/>
            <consortium name="The Broad Institute Genome Sequencing Center for Infectious Disease"/>
            <person name="Wu L."/>
            <person name="Ma J."/>
        </authorList>
    </citation>
    <scope>NUCLEOTIDE SEQUENCE [LARGE SCALE GENOMIC DNA]</scope>
    <source>
        <strain evidence="3">CCUG 54523</strain>
    </source>
</reference>
<feature type="transmembrane region" description="Helical" evidence="1">
    <location>
        <begin position="65"/>
        <end position="82"/>
    </location>
</feature>
<evidence type="ECO:0000313" key="3">
    <source>
        <dbReference type="Proteomes" id="UP001597055"/>
    </source>
</evidence>
<accession>A0ABW3AIE4</accession>
<evidence type="ECO:0000313" key="2">
    <source>
        <dbReference type="EMBL" id="MFD0790024.1"/>
    </source>
</evidence>
<organism evidence="2 3">
    <name type="scientific">Microbacterium insulae</name>
    <dbReference type="NCBI Taxonomy" id="483014"/>
    <lineage>
        <taxon>Bacteria</taxon>
        <taxon>Bacillati</taxon>
        <taxon>Actinomycetota</taxon>
        <taxon>Actinomycetes</taxon>
        <taxon>Micrococcales</taxon>
        <taxon>Microbacteriaceae</taxon>
        <taxon>Microbacterium</taxon>
    </lineage>
</organism>
<keyword evidence="1" id="KW-0472">Membrane</keyword>
<keyword evidence="1" id="KW-0812">Transmembrane</keyword>
<comment type="caution">
    <text evidence="2">The sequence shown here is derived from an EMBL/GenBank/DDBJ whole genome shotgun (WGS) entry which is preliminary data.</text>
</comment>
<dbReference type="EMBL" id="JBHTII010000001">
    <property type="protein sequence ID" value="MFD0790024.1"/>
    <property type="molecule type" value="Genomic_DNA"/>
</dbReference>
<keyword evidence="3" id="KW-1185">Reference proteome</keyword>
<sequence>MRDRLLAGAGQPGVAAVAAVSASASALDLGGSGFERGTTRAILVLVWLSGAAHGFLVGRLPGDGIFLPVAYGAALGAALLLTDRRPRPLPWTSAAALGACVLTSSVIGLFQFTYSEEYASLWLLQFPTYMAAMMIARGNPWFGGITCLIIVLLTFAWAWDVSADPTTVARVITNPVVGVIVGYVWLRGIRYFVRRERRARDATAQAEARSDAASAAAAAAARELDEVAAVTRSPLEDLAAGRELDAEFRLELAMAEARVRDRLLVPQLRHPGVEEAIGRARTRRVDVVLLGEPDPSRRISDEDAAALGSLLDTVGSGRVVVRSTPPGRPGAITVVVDRDGVVERMSLASRNPHQ</sequence>
<keyword evidence="1" id="KW-1133">Transmembrane helix</keyword>
<protein>
    <submittedName>
        <fullName evidence="2">Uncharacterized protein</fullName>
    </submittedName>
</protein>
<feature type="transmembrane region" description="Helical" evidence="1">
    <location>
        <begin position="171"/>
        <end position="193"/>
    </location>
</feature>
<proteinExistence type="predicted"/>
<dbReference type="Proteomes" id="UP001597055">
    <property type="component" value="Unassembled WGS sequence"/>
</dbReference>
<feature type="transmembrane region" description="Helical" evidence="1">
    <location>
        <begin position="141"/>
        <end position="159"/>
    </location>
</feature>
<dbReference type="RefSeq" id="WP_204981271.1">
    <property type="nucleotide sequence ID" value="NZ_JBHTII010000001.1"/>
</dbReference>
<evidence type="ECO:0000256" key="1">
    <source>
        <dbReference type="SAM" id="Phobius"/>
    </source>
</evidence>
<name>A0ABW3AIE4_9MICO</name>
<feature type="transmembrane region" description="Helical" evidence="1">
    <location>
        <begin position="94"/>
        <end position="112"/>
    </location>
</feature>
<gene>
    <name evidence="2" type="ORF">ACFQ0P_06410</name>
</gene>